<protein>
    <recommendedName>
        <fullName evidence="8">Manganese efflux pump MntP</fullName>
    </recommendedName>
</protein>
<dbReference type="RefSeq" id="WP_018394865.1">
    <property type="nucleotide sequence ID" value="NZ_LQWZ01000033.1"/>
</dbReference>
<feature type="transmembrane region" description="Helical" evidence="5">
    <location>
        <begin position="60"/>
        <end position="84"/>
    </location>
</feature>
<evidence type="ECO:0008006" key="8">
    <source>
        <dbReference type="Google" id="ProtNLM"/>
    </source>
</evidence>
<keyword evidence="3 5" id="KW-1133">Transmembrane helix</keyword>
<dbReference type="Proteomes" id="UP000077271">
    <property type="component" value="Unassembled WGS sequence"/>
</dbReference>
<dbReference type="InterPro" id="IPR003810">
    <property type="entry name" value="Mntp/YtaF"/>
</dbReference>
<name>A0A177KNE5_9BACI</name>
<organism evidence="6 7">
    <name type="scientific">Domibacillus aminovorans</name>
    <dbReference type="NCBI Taxonomy" id="29332"/>
    <lineage>
        <taxon>Bacteria</taxon>
        <taxon>Bacillati</taxon>
        <taxon>Bacillota</taxon>
        <taxon>Bacilli</taxon>
        <taxon>Bacillales</taxon>
        <taxon>Bacillaceae</taxon>
        <taxon>Domibacillus</taxon>
    </lineage>
</organism>
<reference evidence="6 7" key="1">
    <citation type="submission" date="2016-01" db="EMBL/GenBank/DDBJ databases">
        <title>Investigation of taxonomic status of Bacillus aminovorans.</title>
        <authorList>
            <person name="Verma A."/>
            <person name="Pal Y."/>
            <person name="Krishnamurthi S."/>
        </authorList>
    </citation>
    <scope>NUCLEOTIDE SEQUENCE [LARGE SCALE GENOMIC DNA]</scope>
    <source>
        <strain evidence="6 7">DSM 4337</strain>
    </source>
</reference>
<dbReference type="PANTHER" id="PTHR35529:SF1">
    <property type="entry name" value="MANGANESE EFFLUX PUMP MNTP-RELATED"/>
    <property type="match status" value="1"/>
</dbReference>
<comment type="caution">
    <text evidence="6">The sequence shown here is derived from an EMBL/GenBank/DDBJ whole genome shotgun (WGS) entry which is preliminary data.</text>
</comment>
<dbReference type="PANTHER" id="PTHR35529">
    <property type="entry name" value="MANGANESE EFFLUX PUMP MNTP-RELATED"/>
    <property type="match status" value="1"/>
</dbReference>
<dbReference type="Pfam" id="PF02659">
    <property type="entry name" value="Mntp"/>
    <property type="match status" value="1"/>
</dbReference>
<evidence type="ECO:0000313" key="6">
    <source>
        <dbReference type="EMBL" id="OAH54425.1"/>
    </source>
</evidence>
<accession>A0A177KNE5</accession>
<feature type="transmembrane region" description="Helical" evidence="5">
    <location>
        <begin position="26"/>
        <end position="48"/>
    </location>
</feature>
<evidence type="ECO:0000256" key="1">
    <source>
        <dbReference type="ARBA" id="ARBA00022475"/>
    </source>
</evidence>
<evidence type="ECO:0000256" key="5">
    <source>
        <dbReference type="SAM" id="Phobius"/>
    </source>
</evidence>
<keyword evidence="4 5" id="KW-0472">Membrane</keyword>
<evidence type="ECO:0000256" key="4">
    <source>
        <dbReference type="ARBA" id="ARBA00023136"/>
    </source>
</evidence>
<dbReference type="OrthoDB" id="1679700at2"/>
<keyword evidence="1" id="KW-1003">Cell membrane</keyword>
<evidence type="ECO:0000256" key="2">
    <source>
        <dbReference type="ARBA" id="ARBA00022692"/>
    </source>
</evidence>
<dbReference type="EMBL" id="LQWZ01000033">
    <property type="protein sequence ID" value="OAH54425.1"/>
    <property type="molecule type" value="Genomic_DNA"/>
</dbReference>
<dbReference type="AlphaFoldDB" id="A0A177KNE5"/>
<keyword evidence="2 5" id="KW-0812">Transmembrane</keyword>
<sequence length="175" mass="18305">MDIIILSLALSADAFGAALAVGMRRIGLWNMVVMSTMVGLMHVIMPFISITAGNELHGVFGGALISTGGVILLLTGLQMVLSMWKNELNVQKPAGIGMFFFAFGVSMDSFSAGLSLGVIGMDYVKAVTCFGLSSAFFTMTGLLLSRRIGVAAGKAGEAAGGLILMFLGMKWLLSL</sequence>
<feature type="transmembrane region" description="Helical" evidence="5">
    <location>
        <begin position="126"/>
        <end position="145"/>
    </location>
</feature>
<evidence type="ECO:0000313" key="7">
    <source>
        <dbReference type="Proteomes" id="UP000077271"/>
    </source>
</evidence>
<gene>
    <name evidence="6" type="ORF">AWH48_07435</name>
</gene>
<feature type="transmembrane region" description="Helical" evidence="5">
    <location>
        <begin position="96"/>
        <end position="119"/>
    </location>
</feature>
<evidence type="ECO:0000256" key="3">
    <source>
        <dbReference type="ARBA" id="ARBA00022989"/>
    </source>
</evidence>
<proteinExistence type="predicted"/>